<sequence length="200" mass="20536">MRIAVIGRGKVGQALGEGWRRAGHDVIYGTREPRGDREAPIAAAMAQADVVALAVPWGAVREVLAAAGDLSGKVMIDCTNPLAMAGGRLGLAPPTGSSGAEEVAALAPGAHVVKTLNQTGAENMADPHRYAAPPVMFAAAGDAEAKSTALGLVADLGFEALDAGPLAKAALLEAFAMLWIDQAFSHGQGRDFAFARLRTR</sequence>
<dbReference type="GO" id="GO:0016491">
    <property type="term" value="F:oxidoreductase activity"/>
    <property type="evidence" value="ECO:0007669"/>
    <property type="project" value="UniProtKB-KW"/>
</dbReference>
<proteinExistence type="predicted"/>
<dbReference type="OrthoDB" id="5524287at2"/>
<accession>A0A5C4NJ69</accession>
<dbReference type="PANTHER" id="PTHR14239">
    <property type="entry name" value="DUDULIN-RELATED"/>
    <property type="match status" value="1"/>
</dbReference>
<gene>
    <name evidence="3" type="ORF">FHG71_07405</name>
</gene>
<name>A0A5C4NJ69_9RHOB</name>
<dbReference type="InterPro" id="IPR028939">
    <property type="entry name" value="P5C_Rdtase_cat_N"/>
</dbReference>
<dbReference type="InterPro" id="IPR051267">
    <property type="entry name" value="STEAP_metalloreductase"/>
</dbReference>
<dbReference type="SUPFAM" id="SSF51735">
    <property type="entry name" value="NAD(P)-binding Rossmann-fold domains"/>
    <property type="match status" value="1"/>
</dbReference>
<dbReference type="AlphaFoldDB" id="A0A5C4NJ69"/>
<comment type="caution">
    <text evidence="3">The sequence shown here is derived from an EMBL/GenBank/DDBJ whole genome shotgun (WGS) entry which is preliminary data.</text>
</comment>
<dbReference type="EMBL" id="VDFV01000005">
    <property type="protein sequence ID" value="TNC73106.1"/>
    <property type="molecule type" value="Genomic_DNA"/>
</dbReference>
<dbReference type="Proteomes" id="UP000305709">
    <property type="component" value="Unassembled WGS sequence"/>
</dbReference>
<protein>
    <submittedName>
        <fullName evidence="3">Dinucleotide-binding enzyme</fullName>
    </submittedName>
</protein>
<evidence type="ECO:0000256" key="1">
    <source>
        <dbReference type="ARBA" id="ARBA00023002"/>
    </source>
</evidence>
<keyword evidence="1" id="KW-0560">Oxidoreductase</keyword>
<reference evidence="3 4" key="1">
    <citation type="submission" date="2019-06" db="EMBL/GenBank/DDBJ databases">
        <authorList>
            <person name="Jiang L."/>
        </authorList>
    </citation>
    <scope>NUCLEOTIDE SEQUENCE [LARGE SCALE GENOMIC DNA]</scope>
    <source>
        <strain evidence="3 4">YIM 48858</strain>
    </source>
</reference>
<dbReference type="Pfam" id="PF03807">
    <property type="entry name" value="F420_oxidored"/>
    <property type="match status" value="1"/>
</dbReference>
<dbReference type="Gene3D" id="3.40.50.720">
    <property type="entry name" value="NAD(P)-binding Rossmann-like Domain"/>
    <property type="match status" value="1"/>
</dbReference>
<feature type="domain" description="Pyrroline-5-carboxylate reductase catalytic N-terminal" evidence="2">
    <location>
        <begin position="2"/>
        <end position="81"/>
    </location>
</feature>
<evidence type="ECO:0000313" key="3">
    <source>
        <dbReference type="EMBL" id="TNC73106.1"/>
    </source>
</evidence>
<dbReference type="InterPro" id="IPR036291">
    <property type="entry name" value="NAD(P)-bd_dom_sf"/>
</dbReference>
<evidence type="ECO:0000259" key="2">
    <source>
        <dbReference type="Pfam" id="PF03807"/>
    </source>
</evidence>
<organism evidence="3 4">
    <name type="scientific">Rubellimicrobium roseum</name>
    <dbReference type="NCBI Taxonomy" id="687525"/>
    <lineage>
        <taxon>Bacteria</taxon>
        <taxon>Pseudomonadati</taxon>
        <taxon>Pseudomonadota</taxon>
        <taxon>Alphaproteobacteria</taxon>
        <taxon>Rhodobacterales</taxon>
        <taxon>Roseobacteraceae</taxon>
        <taxon>Rubellimicrobium</taxon>
    </lineage>
</organism>
<evidence type="ECO:0000313" key="4">
    <source>
        <dbReference type="Proteomes" id="UP000305709"/>
    </source>
</evidence>
<dbReference type="RefSeq" id="WP_139080984.1">
    <property type="nucleotide sequence ID" value="NZ_VDFV01000005.1"/>
</dbReference>
<keyword evidence="4" id="KW-1185">Reference proteome</keyword>